<keyword evidence="2 14" id="KW-0547">Nucleotide-binding</keyword>
<evidence type="ECO:0000256" key="5">
    <source>
        <dbReference type="ARBA" id="ARBA00022806"/>
    </source>
</evidence>
<proteinExistence type="predicted"/>
<dbReference type="Pfam" id="PF12705">
    <property type="entry name" value="PDDEXK_1"/>
    <property type="match status" value="1"/>
</dbReference>
<keyword evidence="15" id="KW-0175">Coiled coil</keyword>
<dbReference type="Gene3D" id="1.10.3170.10">
    <property type="entry name" value="Recbcd, chain B, domain 2"/>
    <property type="match status" value="1"/>
</dbReference>
<organism evidence="18 19">
    <name type="scientific">Algibacter agarivorans</name>
    <dbReference type="NCBI Taxonomy" id="1109741"/>
    <lineage>
        <taxon>Bacteria</taxon>
        <taxon>Pseudomonadati</taxon>
        <taxon>Bacteroidota</taxon>
        <taxon>Flavobacteriia</taxon>
        <taxon>Flavobacteriales</taxon>
        <taxon>Flavobacteriaceae</taxon>
        <taxon>Algibacter</taxon>
    </lineage>
</organism>
<comment type="caution">
    <text evidence="18">The sequence shown here is derived from an EMBL/GenBank/DDBJ whole genome shotgun (WGS) entry which is preliminary data.</text>
</comment>
<evidence type="ECO:0000313" key="19">
    <source>
        <dbReference type="Proteomes" id="UP001501302"/>
    </source>
</evidence>
<dbReference type="Gene3D" id="3.40.50.300">
    <property type="entry name" value="P-loop containing nucleotide triphosphate hydrolases"/>
    <property type="match status" value="3"/>
</dbReference>
<dbReference type="PROSITE" id="PS51217">
    <property type="entry name" value="UVRD_HELICASE_CTER"/>
    <property type="match status" value="1"/>
</dbReference>
<dbReference type="InterPro" id="IPR000212">
    <property type="entry name" value="DNA_helicase_UvrD/REP"/>
</dbReference>
<keyword evidence="9" id="KW-0234">DNA repair</keyword>
<keyword evidence="8" id="KW-0238">DNA-binding</keyword>
<keyword evidence="10" id="KW-0413">Isomerase</keyword>
<evidence type="ECO:0000256" key="6">
    <source>
        <dbReference type="ARBA" id="ARBA00022839"/>
    </source>
</evidence>
<evidence type="ECO:0000256" key="12">
    <source>
        <dbReference type="ARBA" id="ARBA00034808"/>
    </source>
</evidence>
<dbReference type="EC" id="5.6.2.4" evidence="12"/>
<keyword evidence="5 14" id="KW-0347">Helicase</keyword>
<dbReference type="PANTHER" id="PTHR11070">
    <property type="entry name" value="UVRD / RECB / PCRA DNA HELICASE FAMILY MEMBER"/>
    <property type="match status" value="1"/>
</dbReference>
<keyword evidence="6" id="KW-0269">Exonuclease</keyword>
<dbReference type="InterPro" id="IPR014017">
    <property type="entry name" value="DNA_helicase_UvrD-like_C"/>
</dbReference>
<accession>A0ABP9GQ58</accession>
<evidence type="ECO:0000259" key="16">
    <source>
        <dbReference type="PROSITE" id="PS51198"/>
    </source>
</evidence>
<reference evidence="19" key="1">
    <citation type="journal article" date="2019" name="Int. J. Syst. Evol. Microbiol.">
        <title>The Global Catalogue of Microorganisms (GCM) 10K type strain sequencing project: providing services to taxonomists for standard genome sequencing and annotation.</title>
        <authorList>
            <consortium name="The Broad Institute Genomics Platform"/>
            <consortium name="The Broad Institute Genome Sequencing Center for Infectious Disease"/>
            <person name="Wu L."/>
            <person name="Ma J."/>
        </authorList>
    </citation>
    <scope>NUCLEOTIDE SEQUENCE [LARGE SCALE GENOMIC DNA]</scope>
    <source>
        <strain evidence="19">JCM 18285</strain>
    </source>
</reference>
<feature type="binding site" evidence="14">
    <location>
        <begin position="11"/>
        <end position="18"/>
    </location>
    <ligand>
        <name>ATP</name>
        <dbReference type="ChEBI" id="CHEBI:30616"/>
    </ligand>
</feature>
<dbReference type="InterPro" id="IPR011604">
    <property type="entry name" value="PDDEXK-like_dom_sf"/>
</dbReference>
<evidence type="ECO:0000256" key="9">
    <source>
        <dbReference type="ARBA" id="ARBA00023204"/>
    </source>
</evidence>
<evidence type="ECO:0000256" key="2">
    <source>
        <dbReference type="ARBA" id="ARBA00022741"/>
    </source>
</evidence>
<dbReference type="SUPFAM" id="SSF52540">
    <property type="entry name" value="P-loop containing nucleoside triphosphate hydrolases"/>
    <property type="match status" value="1"/>
</dbReference>
<keyword evidence="4 14" id="KW-0378">Hydrolase</keyword>
<evidence type="ECO:0000256" key="14">
    <source>
        <dbReference type="PROSITE-ProRule" id="PRU00560"/>
    </source>
</evidence>
<sequence length="1047" mass="120174">MQTSYFTIYNASAGSGKTYTLVKEYLKILFSSNNSEQFKRILAITFTNKAVAEMKSRIIETLKIFSDNAILENPDSMFETICSELQIGPQSLHQKSKKLLNTIIHNYAAFDISTIDGFTHKLIRTFAYDLKLPLNFEVELDQDALLNEAVDSLISKAGTDTELTKVLVDFAIEKADDDKSYDVSFDFNKIAKLLVNENDIPFIEGLKDKTLDDFKVLKVQLKNEIAALELSIVEKAQNSLTIIEEAGLEFNDFSGSYLPKHFKKLADKIFDVNFEAKWQQDIESKTLYPKRVTSDIAGIIEQIQPQMALGFNETKHAVFHLKFLKGFYKNITPLSVLSAINKELSFLKEDQNKMLISEFNAIISKEIRNQPTPFIYERIGEKFNHYFIDEFQDTSVMQWENLIPLLGNSLSTETGSTMLVGDAKQAIYRWRGGKAEQFIGLFNKENPFYIKKRVENLPSNFRSFKEIVHFNNGFFKFLATQVFNNPDYKTLYDNANQIITKDDAGYVELSFLDIEKDDDRDDIFSGNVLKTIQKCLENGFKLEDICVLVRKKKEGVAVANYLSQNHIPIISSETLLIHNSPEAVFINDLLALLIQPKNNELKIKVLNFLATLFNIDDKHAFFSNHIKLPISELFKSFEVFNIFISNEVLLQLPLYDLAETIVRSFNLVKTSNAYIQFYLDVVLDFSQKKGSDISGFLDYFEKKKDSLSIISPKGQNAVQIMTIHKSKGLEFPVVILPYADLDIYREVEPKEWFSLDKEKYNGFSHTLLNYNKDIEHYGEEGQSIYSKHQSEQELDNINLLYVALTRAVEQLYVISKKEVSSKREVNSKKYSGLLINYLQHLGLWNDLEVSYSFGTPIAFGAKKTSDISSTSKDTKIQHEFISTAKENHNIKVVTKSGFLWDTNQQEAIEKGNLIHDIMSQIETKDDIDFVISDFIKMSLINKDQAAALKQIVFQIVEHPKLEDYYSSDYTIYNERDILTKDGVILRPDRVAVNPESNAIIIDYKTGVEDKKHEQQLQLYQDVLEDMNLIVKKKILVYINDDILVKDI</sequence>
<feature type="domain" description="UvrD-like helicase ATP-binding" evidence="16">
    <location>
        <begin position="1"/>
        <end position="464"/>
    </location>
</feature>
<name>A0ABP9GQ58_9FLAO</name>
<feature type="domain" description="UvrD-like helicase C-terminal" evidence="17">
    <location>
        <begin position="489"/>
        <end position="728"/>
    </location>
</feature>
<dbReference type="PANTHER" id="PTHR11070:SF67">
    <property type="entry name" value="DNA 3'-5' HELICASE"/>
    <property type="match status" value="1"/>
</dbReference>
<evidence type="ECO:0000256" key="11">
    <source>
        <dbReference type="ARBA" id="ARBA00034617"/>
    </source>
</evidence>
<dbReference type="PROSITE" id="PS51198">
    <property type="entry name" value="UVRD_HELICASE_ATP_BIND"/>
    <property type="match status" value="1"/>
</dbReference>
<dbReference type="EMBL" id="BAABJJ010000035">
    <property type="protein sequence ID" value="GAA4949721.1"/>
    <property type="molecule type" value="Genomic_DNA"/>
</dbReference>
<keyword evidence="3" id="KW-0227">DNA damage</keyword>
<evidence type="ECO:0000256" key="13">
    <source>
        <dbReference type="ARBA" id="ARBA00048988"/>
    </source>
</evidence>
<dbReference type="InterPro" id="IPR014016">
    <property type="entry name" value="UvrD-like_ATP-bd"/>
</dbReference>
<keyword evidence="19" id="KW-1185">Reference proteome</keyword>
<comment type="catalytic activity">
    <reaction evidence="13">
        <text>ATP + H2O = ADP + phosphate + H(+)</text>
        <dbReference type="Rhea" id="RHEA:13065"/>
        <dbReference type="ChEBI" id="CHEBI:15377"/>
        <dbReference type="ChEBI" id="CHEBI:15378"/>
        <dbReference type="ChEBI" id="CHEBI:30616"/>
        <dbReference type="ChEBI" id="CHEBI:43474"/>
        <dbReference type="ChEBI" id="CHEBI:456216"/>
        <dbReference type="EC" id="5.6.2.4"/>
    </reaction>
</comment>
<evidence type="ECO:0000256" key="4">
    <source>
        <dbReference type="ARBA" id="ARBA00022801"/>
    </source>
</evidence>
<keyword evidence="7 14" id="KW-0067">ATP-binding</keyword>
<protein>
    <recommendedName>
        <fullName evidence="12">DNA 3'-5' helicase</fullName>
        <ecNumber evidence="12">5.6.2.4</ecNumber>
    </recommendedName>
</protein>
<evidence type="ECO:0000256" key="3">
    <source>
        <dbReference type="ARBA" id="ARBA00022763"/>
    </source>
</evidence>
<keyword evidence="1" id="KW-0540">Nuclease</keyword>
<feature type="coiled-coil region" evidence="15">
    <location>
        <begin position="211"/>
        <end position="238"/>
    </location>
</feature>
<evidence type="ECO:0000256" key="8">
    <source>
        <dbReference type="ARBA" id="ARBA00023125"/>
    </source>
</evidence>
<evidence type="ECO:0000259" key="17">
    <source>
        <dbReference type="PROSITE" id="PS51217"/>
    </source>
</evidence>
<evidence type="ECO:0000256" key="1">
    <source>
        <dbReference type="ARBA" id="ARBA00022722"/>
    </source>
</evidence>
<evidence type="ECO:0000256" key="7">
    <source>
        <dbReference type="ARBA" id="ARBA00022840"/>
    </source>
</evidence>
<dbReference type="Pfam" id="PF00580">
    <property type="entry name" value="UvrD-helicase"/>
    <property type="match status" value="1"/>
</dbReference>
<dbReference type="RefSeq" id="WP_345192338.1">
    <property type="nucleotide sequence ID" value="NZ_BAABJJ010000035.1"/>
</dbReference>
<dbReference type="Pfam" id="PF13361">
    <property type="entry name" value="UvrD_C"/>
    <property type="match status" value="2"/>
</dbReference>
<evidence type="ECO:0000313" key="18">
    <source>
        <dbReference type="EMBL" id="GAA4949721.1"/>
    </source>
</evidence>
<dbReference type="InterPro" id="IPR027417">
    <property type="entry name" value="P-loop_NTPase"/>
</dbReference>
<dbReference type="InterPro" id="IPR038726">
    <property type="entry name" value="PDDEXK_AddAB-type"/>
</dbReference>
<dbReference type="Gene3D" id="3.90.320.10">
    <property type="match status" value="1"/>
</dbReference>
<gene>
    <name evidence="18" type="ORF">GCM10023314_23820</name>
</gene>
<comment type="catalytic activity">
    <reaction evidence="11">
        <text>Couples ATP hydrolysis with the unwinding of duplex DNA by translocating in the 3'-5' direction.</text>
        <dbReference type="EC" id="5.6.2.4"/>
    </reaction>
</comment>
<evidence type="ECO:0000256" key="10">
    <source>
        <dbReference type="ARBA" id="ARBA00023235"/>
    </source>
</evidence>
<dbReference type="Proteomes" id="UP001501302">
    <property type="component" value="Unassembled WGS sequence"/>
</dbReference>
<evidence type="ECO:0000256" key="15">
    <source>
        <dbReference type="SAM" id="Coils"/>
    </source>
</evidence>